<dbReference type="Pfam" id="PF13439">
    <property type="entry name" value="Glyco_transf_4"/>
    <property type="match status" value="1"/>
</dbReference>
<evidence type="ECO:0000259" key="2">
    <source>
        <dbReference type="Pfam" id="PF13439"/>
    </source>
</evidence>
<reference evidence="4" key="1">
    <citation type="submission" date="2015-09" db="EMBL/GenBank/DDBJ databases">
        <authorList>
            <person name="Daims H."/>
        </authorList>
    </citation>
    <scope>NUCLEOTIDE SEQUENCE [LARGE SCALE GENOMIC DNA]</scope>
</reference>
<dbReference type="STRING" id="1715989.NITINOP_2413"/>
<keyword evidence="4" id="KW-1185">Reference proteome</keyword>
<evidence type="ECO:0000259" key="1">
    <source>
        <dbReference type="Pfam" id="PF00534"/>
    </source>
</evidence>
<dbReference type="Proteomes" id="UP000066284">
    <property type="component" value="Chromosome 1"/>
</dbReference>
<accession>A0A0S4KVI9</accession>
<sequence>MPHTILYLERNRDGTIGGSYRSLLYLIQLLDRQRYHPIVVFYRDHHLVEEFRKAGCKVLLLGYPDAIRFVGGGEAGDNLAGRYLRGVMLLLQKIVNFFHGTIQVFVRDLLLLVRERVHLVHLNNGMLTEPELLIAAKLLGVKTVVHQRGIGPLPGSVGWLARLVDHVVCVSDAARLNLIQQGVPSEKCTTVHNGIDPEKFLEGIKRSPEEIRKEIGIDEGCPIIGVAGMIRGWKGQLVLVKAMAEISKKHPNARCLIIGGISDQNPFDKAYLEEIQNFIRDHRLEPWVKIIDYQPRIAEYMQIFDIMVHTAIDPEPFSRSVLEGMTLGRAMIATRTGGTPEAIEDDVSGILVPPNDPAALADQVIRLLADEAFRVRLGRQAQTRIRKHFQIDGNVKATMRVYESLLGQE</sequence>
<dbReference type="Pfam" id="PF00534">
    <property type="entry name" value="Glycos_transf_1"/>
    <property type="match status" value="1"/>
</dbReference>
<dbReference type="CDD" id="cd03801">
    <property type="entry name" value="GT4_PimA-like"/>
    <property type="match status" value="1"/>
</dbReference>
<evidence type="ECO:0000313" key="4">
    <source>
        <dbReference type="Proteomes" id="UP000066284"/>
    </source>
</evidence>
<proteinExistence type="predicted"/>
<evidence type="ECO:0000313" key="3">
    <source>
        <dbReference type="EMBL" id="CUQ67385.1"/>
    </source>
</evidence>
<dbReference type="Gene3D" id="3.40.50.2000">
    <property type="entry name" value="Glycogen Phosphorylase B"/>
    <property type="match status" value="2"/>
</dbReference>
<dbReference type="RefSeq" id="WP_062485673.1">
    <property type="nucleotide sequence ID" value="NZ_LN885086.1"/>
</dbReference>
<protein>
    <submittedName>
        <fullName evidence="3">Putative Glycosyltransferase-like protein</fullName>
    </submittedName>
</protein>
<feature type="domain" description="Glycosyltransferase subfamily 4-like N-terminal" evidence="2">
    <location>
        <begin position="45"/>
        <end position="199"/>
    </location>
</feature>
<keyword evidence="3" id="KW-0808">Transferase</keyword>
<dbReference type="OrthoDB" id="9775208at2"/>
<dbReference type="AlphaFoldDB" id="A0A0S4KVI9"/>
<dbReference type="InterPro" id="IPR028098">
    <property type="entry name" value="Glyco_trans_4-like_N"/>
</dbReference>
<dbReference type="InterPro" id="IPR001296">
    <property type="entry name" value="Glyco_trans_1"/>
</dbReference>
<dbReference type="EMBL" id="LN885086">
    <property type="protein sequence ID" value="CUQ67385.1"/>
    <property type="molecule type" value="Genomic_DNA"/>
</dbReference>
<name>A0A0S4KVI9_9BACT</name>
<dbReference type="SUPFAM" id="SSF53756">
    <property type="entry name" value="UDP-Glycosyltransferase/glycogen phosphorylase"/>
    <property type="match status" value="1"/>
</dbReference>
<dbReference type="KEGG" id="nio:NITINOP_2413"/>
<organism evidence="3 4">
    <name type="scientific">Candidatus Nitrospira inopinata</name>
    <dbReference type="NCBI Taxonomy" id="1715989"/>
    <lineage>
        <taxon>Bacteria</taxon>
        <taxon>Pseudomonadati</taxon>
        <taxon>Nitrospirota</taxon>
        <taxon>Nitrospiria</taxon>
        <taxon>Nitrospirales</taxon>
        <taxon>Nitrospiraceae</taxon>
        <taxon>Nitrospira</taxon>
    </lineage>
</organism>
<dbReference type="PANTHER" id="PTHR12526">
    <property type="entry name" value="GLYCOSYLTRANSFERASE"/>
    <property type="match status" value="1"/>
</dbReference>
<feature type="domain" description="Glycosyl transferase family 1" evidence="1">
    <location>
        <begin position="209"/>
        <end position="383"/>
    </location>
</feature>
<gene>
    <name evidence="3" type="ORF">NITINOP_2413</name>
</gene>
<dbReference type="GO" id="GO:0016757">
    <property type="term" value="F:glycosyltransferase activity"/>
    <property type="evidence" value="ECO:0007669"/>
    <property type="project" value="InterPro"/>
</dbReference>